<feature type="chain" id="PRO_5043853612" description="Apple domain-containing protein" evidence="1">
    <location>
        <begin position="23"/>
        <end position="345"/>
    </location>
</feature>
<name>A0AAV4D4X8_9GAST</name>
<proteinExistence type="predicted"/>
<dbReference type="EMBL" id="BLXT01007418">
    <property type="protein sequence ID" value="GFO39141.1"/>
    <property type="molecule type" value="Genomic_DNA"/>
</dbReference>
<keyword evidence="3" id="KW-1185">Reference proteome</keyword>
<evidence type="ECO:0000313" key="3">
    <source>
        <dbReference type="Proteomes" id="UP000735302"/>
    </source>
</evidence>
<keyword evidence="1" id="KW-0732">Signal</keyword>
<dbReference type="Proteomes" id="UP000735302">
    <property type="component" value="Unassembled WGS sequence"/>
</dbReference>
<dbReference type="AlphaFoldDB" id="A0AAV4D4X8"/>
<comment type="caution">
    <text evidence="2">The sequence shown here is derived from an EMBL/GenBank/DDBJ whole genome shotgun (WGS) entry which is preliminary data.</text>
</comment>
<gene>
    <name evidence="2" type="ORF">PoB_006564600</name>
</gene>
<evidence type="ECO:0008006" key="4">
    <source>
        <dbReference type="Google" id="ProtNLM"/>
    </source>
</evidence>
<sequence length="345" mass="38072">MALRVHGYTYVLISAALTFVWCEDCSCRATHDFHLTSGIQNFTEGERVCKSLGYDGLAVAKSPEAYHDMLDILAGILKNPEDGVYLAIRGHLDIGQLVWDDGSTMAEDTPSSYSLRHGGGLMGRLTTNRKVRLGDGVWNRAAVCGNYHTKAFSYGRAAHGKQPAGVSSNLNRVSVVSFLDCALQCGQDYKCRAAKFNSLSLTCVTFGSGSYTALADNPHVSTFIRKWGGNVLYGCTSGYSSEDSAKKVSIFKFPDDPEECRQLLISKIRKRQATFFGHVMRRDKLENLVTTGMLEGKRSRGKQREKLIEGLTDWLKAGKSLEAIEATKDRKKWRTMIANAVKQGT</sequence>
<reference evidence="2 3" key="1">
    <citation type="journal article" date="2021" name="Elife">
        <title>Chloroplast acquisition without the gene transfer in kleptoplastic sea slugs, Plakobranchus ocellatus.</title>
        <authorList>
            <person name="Maeda T."/>
            <person name="Takahashi S."/>
            <person name="Yoshida T."/>
            <person name="Shimamura S."/>
            <person name="Takaki Y."/>
            <person name="Nagai Y."/>
            <person name="Toyoda A."/>
            <person name="Suzuki Y."/>
            <person name="Arimoto A."/>
            <person name="Ishii H."/>
            <person name="Satoh N."/>
            <person name="Nishiyama T."/>
            <person name="Hasebe M."/>
            <person name="Maruyama T."/>
            <person name="Minagawa J."/>
            <person name="Obokata J."/>
            <person name="Shigenobu S."/>
        </authorList>
    </citation>
    <scope>NUCLEOTIDE SEQUENCE [LARGE SCALE GENOMIC DNA]</scope>
</reference>
<evidence type="ECO:0000256" key="1">
    <source>
        <dbReference type="SAM" id="SignalP"/>
    </source>
</evidence>
<organism evidence="2 3">
    <name type="scientific">Plakobranchus ocellatus</name>
    <dbReference type="NCBI Taxonomy" id="259542"/>
    <lineage>
        <taxon>Eukaryota</taxon>
        <taxon>Metazoa</taxon>
        <taxon>Spiralia</taxon>
        <taxon>Lophotrochozoa</taxon>
        <taxon>Mollusca</taxon>
        <taxon>Gastropoda</taxon>
        <taxon>Heterobranchia</taxon>
        <taxon>Euthyneura</taxon>
        <taxon>Panpulmonata</taxon>
        <taxon>Sacoglossa</taxon>
        <taxon>Placobranchoidea</taxon>
        <taxon>Plakobranchidae</taxon>
        <taxon>Plakobranchus</taxon>
    </lineage>
</organism>
<protein>
    <recommendedName>
        <fullName evidence="4">Apple domain-containing protein</fullName>
    </recommendedName>
</protein>
<dbReference type="SUPFAM" id="SSF57414">
    <property type="entry name" value="Hairpin loop containing domain-like"/>
    <property type="match status" value="1"/>
</dbReference>
<feature type="signal peptide" evidence="1">
    <location>
        <begin position="1"/>
        <end position="22"/>
    </location>
</feature>
<accession>A0AAV4D4X8</accession>
<evidence type="ECO:0000313" key="2">
    <source>
        <dbReference type="EMBL" id="GFO39141.1"/>
    </source>
</evidence>